<dbReference type="GO" id="GO:0016993">
    <property type="term" value="F:precorrin-8X methylmutase activity"/>
    <property type="evidence" value="ECO:0007669"/>
    <property type="project" value="UniProtKB-EC"/>
</dbReference>
<keyword evidence="3" id="KW-0169">Cobalamin biosynthesis</keyword>
<reference evidence="6 7" key="1">
    <citation type="submission" date="2020-08" db="EMBL/GenBank/DDBJ databases">
        <title>Sequencing the genomes of 1000 actinobacteria strains.</title>
        <authorList>
            <person name="Klenk H.-P."/>
        </authorList>
    </citation>
    <scope>NUCLEOTIDE SEQUENCE [LARGE SCALE GENOMIC DNA]</scope>
    <source>
        <strain evidence="6 7">DSM 46659</strain>
    </source>
</reference>
<feature type="domain" description="Cobalamin biosynthesis precorrin-8X methylmutase CobH/CbiC" evidence="5">
    <location>
        <begin position="34"/>
        <end position="228"/>
    </location>
</feature>
<evidence type="ECO:0000259" key="5">
    <source>
        <dbReference type="Pfam" id="PF02570"/>
    </source>
</evidence>
<dbReference type="GO" id="GO:0043778">
    <property type="term" value="F:cobalt-precorrin-8 methylmutase activity"/>
    <property type="evidence" value="ECO:0007669"/>
    <property type="project" value="UniProtKB-EC"/>
</dbReference>
<evidence type="ECO:0000256" key="1">
    <source>
        <dbReference type="ARBA" id="ARBA00004953"/>
    </source>
</evidence>
<evidence type="ECO:0000313" key="7">
    <source>
        <dbReference type="Proteomes" id="UP000546642"/>
    </source>
</evidence>
<gene>
    <name evidence="6" type="ORF">HNR23_004568</name>
</gene>
<evidence type="ECO:0000256" key="3">
    <source>
        <dbReference type="ARBA" id="ARBA00022573"/>
    </source>
</evidence>
<accession>A0A7W9YLS3</accession>
<dbReference type="EMBL" id="JACHDS010000001">
    <property type="protein sequence ID" value="MBB6174508.1"/>
    <property type="molecule type" value="Genomic_DNA"/>
</dbReference>
<keyword evidence="4 6" id="KW-0413">Isomerase</keyword>
<sequence length="231" mass="23779">MSGNAVLDESPVPDGSAVSDGRTLLEYEKDGAAIYRRSFATIRAEADLAALPDDVGRVAVRMIHACGMVDLVRDITYTPGVVARAREALLAGAPILCDAAMVASGVTRKRLPADNDVVCTLADPGVPGMAARLGTTRSAAALELWRDRLEGAVVAVGNAPTALFRLLEMIEEGAPRPAAVIGVPVGFIGAAESKEALAAHPSALENLVVRGRRGGSAMAAAAINAIASEEE</sequence>
<comment type="caution">
    <text evidence="6">The sequence shown here is derived from an EMBL/GenBank/DDBJ whole genome shotgun (WGS) entry which is preliminary data.</text>
</comment>
<dbReference type="NCBIfam" id="NF006136">
    <property type="entry name" value="PRK08285.1"/>
    <property type="match status" value="1"/>
</dbReference>
<dbReference type="InterPro" id="IPR003722">
    <property type="entry name" value="Cbl_synth_CobH/CbiC"/>
</dbReference>
<dbReference type="GO" id="GO:0009236">
    <property type="term" value="P:cobalamin biosynthetic process"/>
    <property type="evidence" value="ECO:0007669"/>
    <property type="project" value="UniProtKB-UniPathway"/>
</dbReference>
<comment type="pathway">
    <text evidence="1">Cofactor biosynthesis; adenosylcobalamin biosynthesis.</text>
</comment>
<dbReference type="EC" id="5.4.99.60" evidence="6"/>
<keyword evidence="7" id="KW-1185">Reference proteome</keyword>
<organism evidence="6 7">
    <name type="scientific">Nocardiopsis mwathae</name>
    <dbReference type="NCBI Taxonomy" id="1472723"/>
    <lineage>
        <taxon>Bacteria</taxon>
        <taxon>Bacillati</taxon>
        <taxon>Actinomycetota</taxon>
        <taxon>Actinomycetes</taxon>
        <taxon>Streptosporangiales</taxon>
        <taxon>Nocardiopsidaceae</taxon>
        <taxon>Nocardiopsis</taxon>
    </lineage>
</organism>
<evidence type="ECO:0000313" key="6">
    <source>
        <dbReference type="EMBL" id="MBB6174508.1"/>
    </source>
</evidence>
<evidence type="ECO:0000256" key="2">
    <source>
        <dbReference type="ARBA" id="ARBA00009774"/>
    </source>
</evidence>
<evidence type="ECO:0000256" key="4">
    <source>
        <dbReference type="ARBA" id="ARBA00023235"/>
    </source>
</evidence>
<dbReference type="Gene3D" id="3.40.50.10230">
    <property type="entry name" value="Cobalamin biosynthesis CobH/CbiC, precorrin-8X methylmutase"/>
    <property type="match status" value="1"/>
</dbReference>
<dbReference type="SUPFAM" id="SSF63965">
    <property type="entry name" value="Precorrin-8X methylmutase CbiC/CobH"/>
    <property type="match status" value="1"/>
</dbReference>
<comment type="similarity">
    <text evidence="2">Belongs to the CobH/CbiC family.</text>
</comment>
<proteinExistence type="inferred from homology"/>
<dbReference type="InterPro" id="IPR036588">
    <property type="entry name" value="CobH/CbiC_sf"/>
</dbReference>
<dbReference type="Proteomes" id="UP000546642">
    <property type="component" value="Unassembled WGS sequence"/>
</dbReference>
<dbReference type="Pfam" id="PF02570">
    <property type="entry name" value="CbiC"/>
    <property type="match status" value="1"/>
</dbReference>
<name>A0A7W9YLS3_9ACTN</name>
<dbReference type="EC" id="5.4.99.61" evidence="6"/>
<protein>
    <submittedName>
        <fullName evidence="6">Precorrin-8X/cobalt-precorrin-8 methylmutase</fullName>
        <ecNumber evidence="6">5.4.99.60</ecNumber>
        <ecNumber evidence="6">5.4.99.61</ecNumber>
    </submittedName>
</protein>
<dbReference type="AlphaFoldDB" id="A0A7W9YLS3"/>
<dbReference type="PANTHER" id="PTHR43588">
    <property type="entry name" value="COBALT-PRECORRIN-8 METHYLMUTASE"/>
    <property type="match status" value="1"/>
</dbReference>
<dbReference type="UniPathway" id="UPA00148"/>
<dbReference type="PANTHER" id="PTHR43588:SF1">
    <property type="entry name" value="COBALT-PRECORRIN-8 METHYLMUTASE"/>
    <property type="match status" value="1"/>
</dbReference>